<gene>
    <name evidence="2" type="ORF">KIPB_016894</name>
</gene>
<sequence length="90" mass="9675">VEPLSEGLAMSAESGPVKPMVSGEGSGQRRGTHGEIQRERERVGHPRGMLESEGSSSSTDQGFISPMHRLKALRERGRAKRGPGIIHSSK</sequence>
<feature type="non-terminal residue" evidence="2">
    <location>
        <position position="90"/>
    </location>
</feature>
<proteinExistence type="predicted"/>
<keyword evidence="3" id="KW-1185">Reference proteome</keyword>
<evidence type="ECO:0000313" key="3">
    <source>
        <dbReference type="Proteomes" id="UP000265618"/>
    </source>
</evidence>
<evidence type="ECO:0000256" key="1">
    <source>
        <dbReference type="SAM" id="MobiDB-lite"/>
    </source>
</evidence>
<feature type="compositionally biased region" description="Basic and acidic residues" evidence="1">
    <location>
        <begin position="32"/>
        <end position="50"/>
    </location>
</feature>
<feature type="non-terminal residue" evidence="2">
    <location>
        <position position="1"/>
    </location>
</feature>
<evidence type="ECO:0000313" key="2">
    <source>
        <dbReference type="EMBL" id="GCA65338.1"/>
    </source>
</evidence>
<name>A0A391P3E1_9EUKA</name>
<comment type="caution">
    <text evidence="2">The sequence shown here is derived from an EMBL/GenBank/DDBJ whole genome shotgun (WGS) entry which is preliminary data.</text>
</comment>
<feature type="compositionally biased region" description="Polar residues" evidence="1">
    <location>
        <begin position="53"/>
        <end position="62"/>
    </location>
</feature>
<accession>A0A391P3E1</accession>
<reference evidence="2 3" key="1">
    <citation type="journal article" date="2018" name="PLoS ONE">
        <title>The draft genome of Kipferlia bialata reveals reductive genome evolution in fornicate parasites.</title>
        <authorList>
            <person name="Tanifuji G."/>
            <person name="Takabayashi S."/>
            <person name="Kume K."/>
            <person name="Takagi M."/>
            <person name="Nakayama T."/>
            <person name="Kamikawa R."/>
            <person name="Inagaki Y."/>
            <person name="Hashimoto T."/>
        </authorList>
    </citation>
    <scope>NUCLEOTIDE SEQUENCE [LARGE SCALE GENOMIC DNA]</scope>
    <source>
        <strain evidence="2">NY0173</strain>
    </source>
</reference>
<dbReference type="EMBL" id="BDIP01010775">
    <property type="protein sequence ID" value="GCA65338.1"/>
    <property type="molecule type" value="Genomic_DNA"/>
</dbReference>
<organism evidence="2 3">
    <name type="scientific">Kipferlia bialata</name>
    <dbReference type="NCBI Taxonomy" id="797122"/>
    <lineage>
        <taxon>Eukaryota</taxon>
        <taxon>Metamonada</taxon>
        <taxon>Carpediemonas-like organisms</taxon>
        <taxon>Kipferlia</taxon>
    </lineage>
</organism>
<dbReference type="AlphaFoldDB" id="A0A391P3E1"/>
<feature type="region of interest" description="Disordered" evidence="1">
    <location>
        <begin position="1"/>
        <end position="64"/>
    </location>
</feature>
<protein>
    <submittedName>
        <fullName evidence="2">Uncharacterized protein</fullName>
    </submittedName>
</protein>
<dbReference type="Proteomes" id="UP000265618">
    <property type="component" value="Unassembled WGS sequence"/>
</dbReference>